<dbReference type="PROSITE" id="PS50011">
    <property type="entry name" value="PROTEIN_KINASE_DOM"/>
    <property type="match status" value="1"/>
</dbReference>
<dbReference type="EC" id="2.7.11.1" evidence="1"/>
<dbReference type="EMBL" id="JAEPQZ010000003">
    <property type="protein sequence ID" value="KAG2183494.1"/>
    <property type="molecule type" value="Genomic_DNA"/>
</dbReference>
<dbReference type="PANTHER" id="PTHR22988:SF71">
    <property type="entry name" value="CITRON RHO-INTERACTING KINASE"/>
    <property type="match status" value="1"/>
</dbReference>
<comment type="similarity">
    <text evidence="8">Belongs to the protein kinase superfamily. STE Ser/Thr protein kinase family. COT1 subfamily.</text>
</comment>
<keyword evidence="6" id="KW-0418">Kinase</keyword>
<evidence type="ECO:0000313" key="14">
    <source>
        <dbReference type="EMBL" id="KAG2183494.1"/>
    </source>
</evidence>
<dbReference type="InterPro" id="IPR008271">
    <property type="entry name" value="Ser/Thr_kinase_AS"/>
</dbReference>
<comment type="catalytic activity">
    <reaction evidence="10">
        <text>L-seryl-[protein] + ATP = O-phospho-L-seryl-[protein] + ADP + H(+)</text>
        <dbReference type="Rhea" id="RHEA:17989"/>
        <dbReference type="Rhea" id="RHEA-COMP:9863"/>
        <dbReference type="Rhea" id="RHEA-COMP:11604"/>
        <dbReference type="ChEBI" id="CHEBI:15378"/>
        <dbReference type="ChEBI" id="CHEBI:29999"/>
        <dbReference type="ChEBI" id="CHEBI:30616"/>
        <dbReference type="ChEBI" id="CHEBI:83421"/>
        <dbReference type="ChEBI" id="CHEBI:456216"/>
        <dbReference type="EC" id="2.7.11.1"/>
    </reaction>
</comment>
<evidence type="ECO:0000256" key="8">
    <source>
        <dbReference type="ARBA" id="ARBA00038271"/>
    </source>
</evidence>
<dbReference type="GO" id="GO:0004674">
    <property type="term" value="F:protein serine/threonine kinase activity"/>
    <property type="evidence" value="ECO:0007669"/>
    <property type="project" value="UniProtKB-KW"/>
</dbReference>
<evidence type="ECO:0000259" key="13">
    <source>
        <dbReference type="PROSITE" id="PS51285"/>
    </source>
</evidence>
<dbReference type="GO" id="GO:0005856">
    <property type="term" value="C:cytoskeleton"/>
    <property type="evidence" value="ECO:0007669"/>
    <property type="project" value="TreeGrafter"/>
</dbReference>
<keyword evidence="5" id="KW-0547">Nucleotide-binding</keyword>
<dbReference type="Proteomes" id="UP000654370">
    <property type="component" value="Unassembled WGS sequence"/>
</dbReference>
<sequence>MSDDASFGPKPRSSTSLLWSERIQKIQTILSQQDLVAITDNEILLDTLIATWDDHRSTIKSIASPRKETSLCVKRHLDMIDNLKDLSLQMDDFEMIKPLAKGQFGTVYIVKSRLDDQVYAMKIQPKDGLLRQRETAFFMEEKNVLVQGNEWMPKLYASFQDNENLYLVMEYAGGGDLFSVLDRTETLTFNEDEARFYIAEMILAIESLHKLGYVHRDIKPQNILIDAHGHVKLADFGSCINLDEHGKVTSTTPVGTCDYISPEVLQAHEGNVKYGTEVDWWSVGIVLYEMLQELPPFYSDSVNETYRKIIFHEESLEFSDEYSISDDAKDLISRFLCNKEERLGCNGIDEIKSHLFFAGIDWDRIRESTPPFQPVLASPDDTSNFSVHDEEEDMSIPTVPGFARPATGQTRKESEGKNTPFIGYTCLKNVGIPLNEQTSINGNDDSICSFNREEEILRLKRQLDNTSRNNRTPILKFENPMDQPVLHSSQWITKNKLQS</sequence>
<evidence type="ECO:0000256" key="5">
    <source>
        <dbReference type="ARBA" id="ARBA00022741"/>
    </source>
</evidence>
<dbReference type="PROSITE" id="PS00108">
    <property type="entry name" value="PROTEIN_KINASE_ST"/>
    <property type="match status" value="1"/>
</dbReference>
<dbReference type="InterPro" id="IPR000719">
    <property type="entry name" value="Prot_kinase_dom"/>
</dbReference>
<keyword evidence="3" id="KW-0597">Phosphoprotein</keyword>
<keyword evidence="2" id="KW-0723">Serine/threonine-protein kinase</keyword>
<dbReference type="InterPro" id="IPR050839">
    <property type="entry name" value="Rho-assoc_Ser/Thr_Kinase"/>
</dbReference>
<organism evidence="14 15">
    <name type="scientific">Mortierella isabellina</name>
    <name type="common">Filamentous fungus</name>
    <name type="synonym">Umbelopsis isabellina</name>
    <dbReference type="NCBI Taxonomy" id="91625"/>
    <lineage>
        <taxon>Eukaryota</taxon>
        <taxon>Fungi</taxon>
        <taxon>Fungi incertae sedis</taxon>
        <taxon>Mucoromycota</taxon>
        <taxon>Mucoromycotina</taxon>
        <taxon>Umbelopsidomycetes</taxon>
        <taxon>Umbelopsidales</taxon>
        <taxon>Umbelopsidaceae</taxon>
        <taxon>Umbelopsis</taxon>
    </lineage>
</organism>
<dbReference type="Pfam" id="PF00069">
    <property type="entry name" value="Pkinase"/>
    <property type="match status" value="1"/>
</dbReference>
<comment type="catalytic activity">
    <reaction evidence="9">
        <text>L-threonyl-[protein] + ATP = O-phospho-L-threonyl-[protein] + ADP + H(+)</text>
        <dbReference type="Rhea" id="RHEA:46608"/>
        <dbReference type="Rhea" id="RHEA-COMP:11060"/>
        <dbReference type="Rhea" id="RHEA-COMP:11605"/>
        <dbReference type="ChEBI" id="CHEBI:15378"/>
        <dbReference type="ChEBI" id="CHEBI:30013"/>
        <dbReference type="ChEBI" id="CHEBI:30616"/>
        <dbReference type="ChEBI" id="CHEBI:61977"/>
        <dbReference type="ChEBI" id="CHEBI:456216"/>
        <dbReference type="EC" id="2.7.11.1"/>
    </reaction>
</comment>
<dbReference type="SMART" id="SM00133">
    <property type="entry name" value="S_TK_X"/>
    <property type="match status" value="1"/>
</dbReference>
<dbReference type="FunFam" id="1.10.510.10:FF:000751">
    <property type="entry name" value="Non-specific serine/threonine protein kinase"/>
    <property type="match status" value="1"/>
</dbReference>
<dbReference type="PROSITE" id="PS51285">
    <property type="entry name" value="AGC_KINASE_CTER"/>
    <property type="match status" value="1"/>
</dbReference>
<evidence type="ECO:0000256" key="10">
    <source>
        <dbReference type="ARBA" id="ARBA00048679"/>
    </source>
</evidence>
<evidence type="ECO:0000256" key="1">
    <source>
        <dbReference type="ARBA" id="ARBA00012513"/>
    </source>
</evidence>
<dbReference type="PANTHER" id="PTHR22988">
    <property type="entry name" value="MYOTONIC DYSTROPHY S/T KINASE-RELATED"/>
    <property type="match status" value="1"/>
</dbReference>
<evidence type="ECO:0000256" key="6">
    <source>
        <dbReference type="ARBA" id="ARBA00022777"/>
    </source>
</evidence>
<proteinExistence type="inferred from homology"/>
<dbReference type="InterPro" id="IPR011009">
    <property type="entry name" value="Kinase-like_dom_sf"/>
</dbReference>
<evidence type="ECO:0000313" key="15">
    <source>
        <dbReference type="Proteomes" id="UP000654370"/>
    </source>
</evidence>
<dbReference type="GO" id="GO:0005737">
    <property type="term" value="C:cytoplasm"/>
    <property type="evidence" value="ECO:0007669"/>
    <property type="project" value="TreeGrafter"/>
</dbReference>
<evidence type="ECO:0000259" key="12">
    <source>
        <dbReference type="PROSITE" id="PS50011"/>
    </source>
</evidence>
<reference evidence="14" key="1">
    <citation type="submission" date="2020-12" db="EMBL/GenBank/DDBJ databases">
        <title>Metabolic potential, ecology and presence of endohyphal bacteria is reflected in genomic diversity of Mucoromycotina.</title>
        <authorList>
            <person name="Muszewska A."/>
            <person name="Okrasinska A."/>
            <person name="Steczkiewicz K."/>
            <person name="Drgas O."/>
            <person name="Orlowska M."/>
            <person name="Perlinska-Lenart U."/>
            <person name="Aleksandrzak-Piekarczyk T."/>
            <person name="Szatraj K."/>
            <person name="Zielenkiewicz U."/>
            <person name="Pilsyk S."/>
            <person name="Malc E."/>
            <person name="Mieczkowski P."/>
            <person name="Kruszewska J.S."/>
            <person name="Biernat P."/>
            <person name="Pawlowska J."/>
        </authorList>
    </citation>
    <scope>NUCLEOTIDE SEQUENCE</scope>
    <source>
        <strain evidence="14">WA0000067209</strain>
    </source>
</reference>
<keyword evidence="4" id="KW-0808">Transferase</keyword>
<dbReference type="AlphaFoldDB" id="A0A8H7PZB2"/>
<feature type="domain" description="AGC-kinase C-terminal" evidence="13">
    <location>
        <begin position="358"/>
        <end position="436"/>
    </location>
</feature>
<dbReference type="SMART" id="SM00220">
    <property type="entry name" value="S_TKc"/>
    <property type="match status" value="1"/>
</dbReference>
<evidence type="ECO:0000256" key="7">
    <source>
        <dbReference type="ARBA" id="ARBA00022840"/>
    </source>
</evidence>
<dbReference type="GO" id="GO:0031032">
    <property type="term" value="P:actomyosin structure organization"/>
    <property type="evidence" value="ECO:0007669"/>
    <property type="project" value="TreeGrafter"/>
</dbReference>
<evidence type="ECO:0000256" key="2">
    <source>
        <dbReference type="ARBA" id="ARBA00022527"/>
    </source>
</evidence>
<keyword evidence="15" id="KW-1185">Reference proteome</keyword>
<dbReference type="InterPro" id="IPR017892">
    <property type="entry name" value="Pkinase_C"/>
</dbReference>
<dbReference type="Gene3D" id="3.30.200.20">
    <property type="entry name" value="Phosphorylase Kinase, domain 1"/>
    <property type="match status" value="1"/>
</dbReference>
<evidence type="ECO:0000256" key="4">
    <source>
        <dbReference type="ARBA" id="ARBA00022679"/>
    </source>
</evidence>
<dbReference type="GO" id="GO:0005524">
    <property type="term" value="F:ATP binding"/>
    <property type="evidence" value="ECO:0007669"/>
    <property type="project" value="UniProtKB-KW"/>
</dbReference>
<comment type="caution">
    <text evidence="14">The sequence shown here is derived from an EMBL/GenBank/DDBJ whole genome shotgun (WGS) entry which is preliminary data.</text>
</comment>
<keyword evidence="7" id="KW-0067">ATP-binding</keyword>
<accession>A0A8H7PZB2</accession>
<feature type="region of interest" description="Disordered" evidence="11">
    <location>
        <begin position="391"/>
        <end position="415"/>
    </location>
</feature>
<evidence type="ECO:0000256" key="11">
    <source>
        <dbReference type="SAM" id="MobiDB-lite"/>
    </source>
</evidence>
<evidence type="ECO:0000256" key="3">
    <source>
        <dbReference type="ARBA" id="ARBA00022553"/>
    </source>
</evidence>
<dbReference type="InterPro" id="IPR000961">
    <property type="entry name" value="AGC-kinase_C"/>
</dbReference>
<gene>
    <name evidence="14" type="ORF">INT43_006500</name>
</gene>
<dbReference type="OrthoDB" id="3638488at2759"/>
<name>A0A8H7PZB2_MORIS</name>
<dbReference type="Gene3D" id="1.10.510.10">
    <property type="entry name" value="Transferase(Phosphotransferase) domain 1"/>
    <property type="match status" value="1"/>
</dbReference>
<feature type="domain" description="Protein kinase" evidence="12">
    <location>
        <begin position="93"/>
        <end position="357"/>
    </location>
</feature>
<dbReference type="Pfam" id="PF00433">
    <property type="entry name" value="Pkinase_C"/>
    <property type="match status" value="1"/>
</dbReference>
<evidence type="ECO:0000256" key="9">
    <source>
        <dbReference type="ARBA" id="ARBA00047899"/>
    </source>
</evidence>
<dbReference type="SUPFAM" id="SSF56112">
    <property type="entry name" value="Protein kinase-like (PK-like)"/>
    <property type="match status" value="1"/>
</dbReference>
<protein>
    <recommendedName>
        <fullName evidence="1">non-specific serine/threonine protein kinase</fullName>
        <ecNumber evidence="1">2.7.11.1</ecNumber>
    </recommendedName>
</protein>